<accession>A0A097EGY1</accession>
<dbReference type="HOGENOM" id="CLU_071821_0_0_5"/>
<evidence type="ECO:0000313" key="2">
    <source>
        <dbReference type="Proteomes" id="UP000033200"/>
    </source>
</evidence>
<dbReference type="AlphaFoldDB" id="A0A097EGY1"/>
<name>A0A097EGY1_9SPHN</name>
<evidence type="ECO:0000313" key="1">
    <source>
        <dbReference type="EMBL" id="AIT06822.1"/>
    </source>
</evidence>
<protein>
    <recommendedName>
        <fullName evidence="3">Alpha/beta hydrolase</fullName>
    </recommendedName>
</protein>
<proteinExistence type="predicted"/>
<reference evidence="1 2" key="1">
    <citation type="submission" date="2014-09" db="EMBL/GenBank/DDBJ databases">
        <title>Using Illumina technology Improving SMRT sequencing Genome Assembly by RASTools.</title>
        <authorList>
            <person name="Zhou Y."/>
            <person name="Ma T."/>
            <person name="Liu T."/>
        </authorList>
    </citation>
    <scope>NUCLEOTIDE SEQUENCE [LARGE SCALE GENOMIC DNA]</scope>
    <source>
        <strain evidence="1 2">ATCC 55669</strain>
    </source>
</reference>
<dbReference type="EMBL" id="CP009571">
    <property type="protein sequence ID" value="AIT06822.1"/>
    <property type="molecule type" value="Genomic_DNA"/>
</dbReference>
<dbReference type="STRING" id="1549858.MC45_11055"/>
<dbReference type="Gene3D" id="3.40.50.1820">
    <property type="entry name" value="alpha/beta hydrolase"/>
    <property type="match status" value="1"/>
</dbReference>
<gene>
    <name evidence="1" type="ORF">MC45_11055</name>
</gene>
<keyword evidence="2" id="KW-1185">Reference proteome</keyword>
<dbReference type="RefSeq" id="WP_038663023.1">
    <property type="nucleotide sequence ID" value="NZ_CP009571.1"/>
</dbReference>
<dbReference type="Proteomes" id="UP000033200">
    <property type="component" value="Chromosome"/>
</dbReference>
<organism evidence="1 2">
    <name type="scientific">Sphingomonas taxi</name>
    <dbReference type="NCBI Taxonomy" id="1549858"/>
    <lineage>
        <taxon>Bacteria</taxon>
        <taxon>Pseudomonadati</taxon>
        <taxon>Pseudomonadota</taxon>
        <taxon>Alphaproteobacteria</taxon>
        <taxon>Sphingomonadales</taxon>
        <taxon>Sphingomonadaceae</taxon>
        <taxon>Sphingomonas</taxon>
    </lineage>
</organism>
<dbReference type="eggNOG" id="COG1075">
    <property type="taxonomic scope" value="Bacteria"/>
</dbReference>
<dbReference type="SUPFAM" id="SSF53474">
    <property type="entry name" value="alpha/beta-Hydrolases"/>
    <property type="match status" value="1"/>
</dbReference>
<sequence>MVLDRLQAGFARWRAEPPAHARFGADFLAPPPPPKALAASEVPRVAWMLATRWRYTAALAAVPAGRGGAVMVLPGLFDADGSSVVLRDFLTRLGYRAEGWGLGRNLGVKSVGLEAERLIARVEALCAEAGPVTLVGVSLGGIMARLVAHRRPELVAKVITVSSPYAGGGRATNVWRAFEWATGERVDDPAVIARSQAIAAPLPVPCTAIWSRSDGFVNGFICHDPSAEAVEVSSGHLGVHIHPEVLLAIAGALAKDAVVQDR</sequence>
<dbReference type="InterPro" id="IPR029058">
    <property type="entry name" value="AB_hydrolase_fold"/>
</dbReference>
<dbReference type="KEGG" id="stax:MC45_11055"/>
<evidence type="ECO:0008006" key="3">
    <source>
        <dbReference type="Google" id="ProtNLM"/>
    </source>
</evidence>